<comment type="subcellular location">
    <subcellularLocation>
        <location evidence="1">Cell membrane</location>
        <topology evidence="1">Multi-pass membrane protein</topology>
    </subcellularLocation>
</comment>
<dbReference type="InterPro" id="IPR020846">
    <property type="entry name" value="MFS_dom"/>
</dbReference>
<reference evidence="11 12" key="1">
    <citation type="journal article" date="2021" name="Nat. Commun.">
        <title>Genetic determinants of endophytism in the Arabidopsis root mycobiome.</title>
        <authorList>
            <person name="Mesny F."/>
            <person name="Miyauchi S."/>
            <person name="Thiergart T."/>
            <person name="Pickel B."/>
            <person name="Atanasova L."/>
            <person name="Karlsson M."/>
            <person name="Huettel B."/>
            <person name="Barry K.W."/>
            <person name="Haridas S."/>
            <person name="Chen C."/>
            <person name="Bauer D."/>
            <person name="Andreopoulos W."/>
            <person name="Pangilinan J."/>
            <person name="LaButti K."/>
            <person name="Riley R."/>
            <person name="Lipzen A."/>
            <person name="Clum A."/>
            <person name="Drula E."/>
            <person name="Henrissat B."/>
            <person name="Kohler A."/>
            <person name="Grigoriev I.V."/>
            <person name="Martin F.M."/>
            <person name="Hacquard S."/>
        </authorList>
    </citation>
    <scope>NUCLEOTIDE SEQUENCE [LARGE SCALE GENOMIC DNA]</scope>
    <source>
        <strain evidence="11 12">MPI-SDFR-AT-0080</strain>
    </source>
</reference>
<dbReference type="Pfam" id="PF07690">
    <property type="entry name" value="MFS_1"/>
    <property type="match status" value="1"/>
</dbReference>
<evidence type="ECO:0000256" key="7">
    <source>
        <dbReference type="ARBA" id="ARBA00038459"/>
    </source>
</evidence>
<comment type="similarity">
    <text evidence="7">Belongs to the major facilitator superfamily. DHA1 family. Polyamines/proton antiporter (TC 2.A.1.2.16) subfamily.</text>
</comment>
<evidence type="ECO:0000256" key="8">
    <source>
        <dbReference type="SAM" id="MobiDB-lite"/>
    </source>
</evidence>
<evidence type="ECO:0000256" key="6">
    <source>
        <dbReference type="ARBA" id="ARBA00023136"/>
    </source>
</evidence>
<feature type="transmembrane region" description="Helical" evidence="9">
    <location>
        <begin position="426"/>
        <end position="448"/>
    </location>
</feature>
<proteinExistence type="inferred from homology"/>
<dbReference type="EMBL" id="JAGTJR010000062">
    <property type="protein sequence ID" value="KAH7024304.1"/>
    <property type="molecule type" value="Genomic_DNA"/>
</dbReference>
<dbReference type="SUPFAM" id="SSF103473">
    <property type="entry name" value="MFS general substrate transporter"/>
    <property type="match status" value="1"/>
</dbReference>
<keyword evidence="5 9" id="KW-1133">Transmembrane helix</keyword>
<keyword evidence="4 9" id="KW-0812">Transmembrane</keyword>
<evidence type="ECO:0000256" key="9">
    <source>
        <dbReference type="SAM" id="Phobius"/>
    </source>
</evidence>
<feature type="compositionally biased region" description="Polar residues" evidence="8">
    <location>
        <begin position="23"/>
        <end position="44"/>
    </location>
</feature>
<feature type="compositionally biased region" description="Polar residues" evidence="8">
    <location>
        <begin position="1"/>
        <end position="10"/>
    </location>
</feature>
<organism evidence="11 12">
    <name type="scientific">Macrophomina phaseolina</name>
    <dbReference type="NCBI Taxonomy" id="35725"/>
    <lineage>
        <taxon>Eukaryota</taxon>
        <taxon>Fungi</taxon>
        <taxon>Dikarya</taxon>
        <taxon>Ascomycota</taxon>
        <taxon>Pezizomycotina</taxon>
        <taxon>Dothideomycetes</taxon>
        <taxon>Dothideomycetes incertae sedis</taxon>
        <taxon>Botryosphaeriales</taxon>
        <taxon>Botryosphaeriaceae</taxon>
        <taxon>Macrophomina</taxon>
    </lineage>
</organism>
<accession>A0ABQ8FSZ1</accession>
<evidence type="ECO:0000256" key="5">
    <source>
        <dbReference type="ARBA" id="ARBA00022989"/>
    </source>
</evidence>
<name>A0ABQ8FSZ1_9PEZI</name>
<evidence type="ECO:0000256" key="2">
    <source>
        <dbReference type="ARBA" id="ARBA00022448"/>
    </source>
</evidence>
<dbReference type="PROSITE" id="PS50850">
    <property type="entry name" value="MFS"/>
    <property type="match status" value="1"/>
</dbReference>
<feature type="transmembrane region" description="Helical" evidence="9">
    <location>
        <begin position="397"/>
        <end position="419"/>
    </location>
</feature>
<evidence type="ECO:0000256" key="3">
    <source>
        <dbReference type="ARBA" id="ARBA00022475"/>
    </source>
</evidence>
<evidence type="ECO:0000259" key="10">
    <source>
        <dbReference type="PROSITE" id="PS50850"/>
    </source>
</evidence>
<feature type="transmembrane region" description="Helical" evidence="9">
    <location>
        <begin position="315"/>
        <end position="334"/>
    </location>
</feature>
<evidence type="ECO:0000256" key="4">
    <source>
        <dbReference type="ARBA" id="ARBA00022692"/>
    </source>
</evidence>
<protein>
    <submittedName>
        <fullName evidence="11">Major facilitator superfamily domain-containing protein</fullName>
    </submittedName>
</protein>
<feature type="transmembrane region" description="Helical" evidence="9">
    <location>
        <begin position="460"/>
        <end position="482"/>
    </location>
</feature>
<gene>
    <name evidence="11" type="ORF">B0J12DRAFT_585471</name>
</gene>
<dbReference type="PANTHER" id="PTHR23502:SF186">
    <property type="entry name" value="MAJOR FACILITATOR SUPERFAMILY (MFS) PROFILE DOMAIN-CONTAINING PROTEIN"/>
    <property type="match status" value="1"/>
</dbReference>
<keyword evidence="12" id="KW-1185">Reference proteome</keyword>
<dbReference type="CDD" id="cd17323">
    <property type="entry name" value="MFS_Tpo1_MDR_like"/>
    <property type="match status" value="1"/>
</dbReference>
<sequence length="505" mass="55072">MGISGTQETAAASLETASVPFADTSTSPQQERGSTSSIQLNQGEDPQAWPSNKKWLCTIVLVAMPLTVGFCSSIQTAAVAGVTQSFNCSRTVATLGVSTFLLGFGTGPLIFGPLSEVWGRNPIYRSVLLLFVVFNVACAVAPNMAALLVFRFLCGFFGSPTVTNSGGSLTDIWPKSHRSVPLALFTAASFLGPVIAPIVGGFITQYSHWQWDYWAVTILSGISYLAMLVFIPETYAPVILEKKRLHHVERRLEYIPKIDYYVTLTRPWVMLFTEPILFLLSLYMAFCYGILYLDFTAYPIVFSETRNWAPGLSGLSFLGIGIGMAIATACSPLINRIHTLYAVRLRQKNASSPSPSSSSSPPEARLPHLIIISWFIPVSLLWFAWTCNPPHHWAIPITAGIPFGIGFVTLFLAITAYLTDCYGRTYAASALAANAVLRSLFGAVFPLFARQLYEGLGTEWATSLLGFAAVGLAPLPWLFYVWGPWLRGRSEFHLRAAGEDGGDSA</sequence>
<dbReference type="Proteomes" id="UP000774617">
    <property type="component" value="Unassembled WGS sequence"/>
</dbReference>
<comment type="caution">
    <text evidence="11">The sequence shown here is derived from an EMBL/GenBank/DDBJ whole genome shotgun (WGS) entry which is preliminary data.</text>
</comment>
<dbReference type="InterPro" id="IPR036259">
    <property type="entry name" value="MFS_trans_sf"/>
</dbReference>
<evidence type="ECO:0000313" key="11">
    <source>
        <dbReference type="EMBL" id="KAH7024304.1"/>
    </source>
</evidence>
<keyword evidence="3" id="KW-1003">Cell membrane</keyword>
<feature type="transmembrane region" description="Helical" evidence="9">
    <location>
        <begin position="92"/>
        <end position="111"/>
    </location>
</feature>
<dbReference type="PANTHER" id="PTHR23502">
    <property type="entry name" value="MAJOR FACILITATOR SUPERFAMILY"/>
    <property type="match status" value="1"/>
</dbReference>
<dbReference type="Gene3D" id="1.20.1250.20">
    <property type="entry name" value="MFS general substrate transporter like domains"/>
    <property type="match status" value="1"/>
</dbReference>
<feature type="transmembrane region" description="Helical" evidence="9">
    <location>
        <begin position="276"/>
        <end position="295"/>
    </location>
</feature>
<feature type="transmembrane region" description="Helical" evidence="9">
    <location>
        <begin position="123"/>
        <end position="150"/>
    </location>
</feature>
<feature type="domain" description="Major facilitator superfamily (MFS) profile" evidence="10">
    <location>
        <begin position="57"/>
        <end position="486"/>
    </location>
</feature>
<keyword evidence="2" id="KW-0813">Transport</keyword>
<keyword evidence="6 9" id="KW-0472">Membrane</keyword>
<evidence type="ECO:0000256" key="1">
    <source>
        <dbReference type="ARBA" id="ARBA00004651"/>
    </source>
</evidence>
<feature type="transmembrane region" description="Helical" evidence="9">
    <location>
        <begin position="182"/>
        <end position="207"/>
    </location>
</feature>
<dbReference type="InterPro" id="IPR011701">
    <property type="entry name" value="MFS"/>
</dbReference>
<evidence type="ECO:0000313" key="12">
    <source>
        <dbReference type="Proteomes" id="UP000774617"/>
    </source>
</evidence>
<feature type="transmembrane region" description="Helical" evidence="9">
    <location>
        <begin position="213"/>
        <end position="236"/>
    </location>
</feature>
<feature type="region of interest" description="Disordered" evidence="8">
    <location>
        <begin position="1"/>
        <end position="47"/>
    </location>
</feature>
<feature type="transmembrane region" description="Helical" evidence="9">
    <location>
        <begin position="59"/>
        <end position="80"/>
    </location>
</feature>